<comment type="cofactor">
    <cofactor evidence="1">
        <name>pyridoxal 5'-phosphate</name>
        <dbReference type="ChEBI" id="CHEBI:597326"/>
    </cofactor>
</comment>
<dbReference type="EMBL" id="JABCKI010000085">
    <property type="protein sequence ID" value="KAG5652962.1"/>
    <property type="molecule type" value="Genomic_DNA"/>
</dbReference>
<feature type="domain" description="Tryptophan synthase beta chain-like PALP" evidence="7">
    <location>
        <begin position="12"/>
        <end position="313"/>
    </location>
</feature>
<dbReference type="GO" id="GO:0009097">
    <property type="term" value="P:isoleucine biosynthetic process"/>
    <property type="evidence" value="ECO:0007669"/>
    <property type="project" value="TreeGrafter"/>
</dbReference>
<accession>A0A9P7GU22</accession>
<reference evidence="8" key="1">
    <citation type="submission" date="2021-02" db="EMBL/GenBank/DDBJ databases">
        <authorList>
            <person name="Nieuwenhuis M."/>
            <person name="Van De Peppel L.J.J."/>
        </authorList>
    </citation>
    <scope>NUCLEOTIDE SEQUENCE</scope>
    <source>
        <strain evidence="8">D49</strain>
    </source>
</reference>
<keyword evidence="9" id="KW-1185">Reference proteome</keyword>
<dbReference type="GO" id="GO:0004794">
    <property type="term" value="F:threonine deaminase activity"/>
    <property type="evidence" value="ECO:0007669"/>
    <property type="project" value="TreeGrafter"/>
</dbReference>
<dbReference type="PANTHER" id="PTHR48078">
    <property type="entry name" value="THREONINE DEHYDRATASE, MITOCHONDRIAL-RELATED"/>
    <property type="match status" value="1"/>
</dbReference>
<dbReference type="PANTHER" id="PTHR48078:SF2">
    <property type="entry name" value="CATABOLIC L-SERINE_THREONINE DEHYDRATASE"/>
    <property type="match status" value="1"/>
</dbReference>
<keyword evidence="4" id="KW-0663">Pyridoxal phosphate</keyword>
<sequence length="353" mass="37368">SSELTSRCSSQNLHPSYSFKYRGISLFVQRAKETNGPGVHLIVASGGNAGLATACAANDLQVKCSVYIPEGAAQSTLDILGRQNATVVVIGRHYEDALHAASTAVSREPAAVMVPAYDHEILWEGHASMINEISNQLESKPDAIFCSVGGGGLLGGVITGCKNVGWDDVPIVAVETTGSDCFFHSMSCNGGRFNSVRKAMPPNAQLVYDEANEVTLAHFNKFTSKASGSLGASQPAARVVKMALQRVGQVKCVSVPDALSMQTLVALADDHKLLIELACSTTLTPAYKPSLFNTLVPPKTTGEKRTVVFIVCGGFKISLNDAVEYAGLVEEDMAKGGTWTVLLDTSDTLEVDK</sequence>
<organism evidence="8 9">
    <name type="scientific">Sphagnurus paluster</name>
    <dbReference type="NCBI Taxonomy" id="117069"/>
    <lineage>
        <taxon>Eukaryota</taxon>
        <taxon>Fungi</taxon>
        <taxon>Dikarya</taxon>
        <taxon>Basidiomycota</taxon>
        <taxon>Agaricomycotina</taxon>
        <taxon>Agaricomycetes</taxon>
        <taxon>Agaricomycetidae</taxon>
        <taxon>Agaricales</taxon>
        <taxon>Tricholomatineae</taxon>
        <taxon>Lyophyllaceae</taxon>
        <taxon>Sphagnurus</taxon>
    </lineage>
</organism>
<comment type="catalytic activity">
    <reaction evidence="6">
        <text>L-serine = pyruvate + NH4(+)</text>
        <dbReference type="Rhea" id="RHEA:19169"/>
        <dbReference type="ChEBI" id="CHEBI:15361"/>
        <dbReference type="ChEBI" id="CHEBI:28938"/>
        <dbReference type="ChEBI" id="CHEBI:33384"/>
        <dbReference type="EC" id="4.3.1.17"/>
    </reaction>
</comment>
<comment type="similarity">
    <text evidence="2">Belongs to the serine/threonine dehydratase family.</text>
</comment>
<name>A0A9P7GU22_9AGAR</name>
<reference evidence="8" key="2">
    <citation type="submission" date="2021-10" db="EMBL/GenBank/DDBJ databases">
        <title>Phylogenomics reveals ancestral predisposition of the termite-cultivated fungus Termitomyces towards a domesticated lifestyle.</title>
        <authorList>
            <person name="Auxier B."/>
            <person name="Grum-Grzhimaylo A."/>
            <person name="Cardenas M.E."/>
            <person name="Lodge J.D."/>
            <person name="Laessoe T."/>
            <person name="Pedersen O."/>
            <person name="Smith M.E."/>
            <person name="Kuyper T.W."/>
            <person name="Franco-Molano E.A."/>
            <person name="Baroni T.J."/>
            <person name="Aanen D.K."/>
        </authorList>
    </citation>
    <scope>NUCLEOTIDE SEQUENCE</scope>
    <source>
        <strain evidence="8">D49</strain>
    </source>
</reference>
<dbReference type="InterPro" id="IPR036052">
    <property type="entry name" value="TrpB-like_PALP_sf"/>
</dbReference>
<keyword evidence="5" id="KW-0456">Lyase</keyword>
<gene>
    <name evidence="8" type="ORF">H0H81_002970</name>
</gene>
<evidence type="ECO:0000259" key="7">
    <source>
        <dbReference type="Pfam" id="PF00291"/>
    </source>
</evidence>
<dbReference type="GO" id="GO:0006567">
    <property type="term" value="P:L-threonine catabolic process"/>
    <property type="evidence" value="ECO:0007669"/>
    <property type="project" value="TreeGrafter"/>
</dbReference>
<evidence type="ECO:0000256" key="6">
    <source>
        <dbReference type="ARBA" id="ARBA00049406"/>
    </source>
</evidence>
<dbReference type="Pfam" id="PF00291">
    <property type="entry name" value="PALP"/>
    <property type="match status" value="1"/>
</dbReference>
<evidence type="ECO:0000256" key="5">
    <source>
        <dbReference type="ARBA" id="ARBA00023239"/>
    </source>
</evidence>
<protein>
    <recommendedName>
        <fullName evidence="3">L-serine ammonia-lyase</fullName>
        <ecNumber evidence="3">4.3.1.17</ecNumber>
    </recommendedName>
</protein>
<evidence type="ECO:0000256" key="2">
    <source>
        <dbReference type="ARBA" id="ARBA00010869"/>
    </source>
</evidence>
<dbReference type="GO" id="GO:0003941">
    <property type="term" value="F:L-serine ammonia-lyase activity"/>
    <property type="evidence" value="ECO:0007669"/>
    <property type="project" value="UniProtKB-EC"/>
</dbReference>
<evidence type="ECO:0000256" key="4">
    <source>
        <dbReference type="ARBA" id="ARBA00022898"/>
    </source>
</evidence>
<dbReference type="AlphaFoldDB" id="A0A9P7GU22"/>
<dbReference type="Gene3D" id="3.40.50.1100">
    <property type="match status" value="2"/>
</dbReference>
<dbReference type="OrthoDB" id="7773036at2759"/>
<dbReference type="Proteomes" id="UP000717328">
    <property type="component" value="Unassembled WGS sequence"/>
</dbReference>
<dbReference type="GO" id="GO:0006565">
    <property type="term" value="P:L-serine catabolic process"/>
    <property type="evidence" value="ECO:0007669"/>
    <property type="project" value="TreeGrafter"/>
</dbReference>
<evidence type="ECO:0000256" key="3">
    <source>
        <dbReference type="ARBA" id="ARBA00012093"/>
    </source>
</evidence>
<proteinExistence type="inferred from homology"/>
<evidence type="ECO:0000313" key="9">
    <source>
        <dbReference type="Proteomes" id="UP000717328"/>
    </source>
</evidence>
<comment type="caution">
    <text evidence="8">The sequence shown here is derived from an EMBL/GenBank/DDBJ whole genome shotgun (WGS) entry which is preliminary data.</text>
</comment>
<dbReference type="InterPro" id="IPR050147">
    <property type="entry name" value="Ser/Thr_Dehydratase"/>
</dbReference>
<dbReference type="SUPFAM" id="SSF53686">
    <property type="entry name" value="Tryptophan synthase beta subunit-like PLP-dependent enzymes"/>
    <property type="match status" value="1"/>
</dbReference>
<dbReference type="EC" id="4.3.1.17" evidence="3"/>
<dbReference type="InterPro" id="IPR001926">
    <property type="entry name" value="TrpB-like_PALP"/>
</dbReference>
<evidence type="ECO:0000313" key="8">
    <source>
        <dbReference type="EMBL" id="KAG5652962.1"/>
    </source>
</evidence>
<feature type="non-terminal residue" evidence="8">
    <location>
        <position position="353"/>
    </location>
</feature>
<evidence type="ECO:0000256" key="1">
    <source>
        <dbReference type="ARBA" id="ARBA00001933"/>
    </source>
</evidence>